<dbReference type="OrthoDB" id="10637446at2759"/>
<name>A0A2V3IWC3_9FLOR</name>
<feature type="transmembrane region" description="Helical" evidence="2">
    <location>
        <begin position="156"/>
        <end position="179"/>
    </location>
</feature>
<proteinExistence type="predicted"/>
<feature type="transmembrane region" description="Helical" evidence="2">
    <location>
        <begin position="94"/>
        <end position="122"/>
    </location>
</feature>
<keyword evidence="2" id="KW-0812">Transmembrane</keyword>
<dbReference type="EMBL" id="NBIV01000039">
    <property type="protein sequence ID" value="PXF46438.1"/>
    <property type="molecule type" value="Genomic_DNA"/>
</dbReference>
<dbReference type="Proteomes" id="UP000247409">
    <property type="component" value="Unassembled WGS sequence"/>
</dbReference>
<feature type="transmembrane region" description="Helical" evidence="2">
    <location>
        <begin position="129"/>
        <end position="150"/>
    </location>
</feature>
<comment type="caution">
    <text evidence="3">The sequence shown here is derived from an EMBL/GenBank/DDBJ whole genome shotgun (WGS) entry which is preliminary data.</text>
</comment>
<feature type="transmembrane region" description="Helical" evidence="2">
    <location>
        <begin position="275"/>
        <end position="300"/>
    </location>
</feature>
<keyword evidence="2" id="KW-1133">Transmembrane helix</keyword>
<keyword evidence="4" id="KW-1185">Reference proteome</keyword>
<reference evidence="3 4" key="1">
    <citation type="journal article" date="2018" name="Mol. Biol. Evol.">
        <title>Analysis of the draft genome of the red seaweed Gracilariopsis chorda provides insights into genome size evolution in Rhodophyta.</title>
        <authorList>
            <person name="Lee J."/>
            <person name="Yang E.C."/>
            <person name="Graf L."/>
            <person name="Yang J.H."/>
            <person name="Qiu H."/>
            <person name="Zel Zion U."/>
            <person name="Chan C.X."/>
            <person name="Stephens T.G."/>
            <person name="Weber A.P.M."/>
            <person name="Boo G.H."/>
            <person name="Boo S.M."/>
            <person name="Kim K.M."/>
            <person name="Shin Y."/>
            <person name="Jung M."/>
            <person name="Lee S.J."/>
            <person name="Yim H.S."/>
            <person name="Lee J.H."/>
            <person name="Bhattacharya D."/>
            <person name="Yoon H.S."/>
        </authorList>
    </citation>
    <scope>NUCLEOTIDE SEQUENCE [LARGE SCALE GENOMIC DNA]</scope>
    <source>
        <strain evidence="3 4">SKKU-2015</strain>
        <tissue evidence="3">Whole body</tissue>
    </source>
</reference>
<evidence type="ECO:0000256" key="2">
    <source>
        <dbReference type="SAM" id="Phobius"/>
    </source>
</evidence>
<evidence type="ECO:0000313" key="4">
    <source>
        <dbReference type="Proteomes" id="UP000247409"/>
    </source>
</evidence>
<organism evidence="3 4">
    <name type="scientific">Gracilariopsis chorda</name>
    <dbReference type="NCBI Taxonomy" id="448386"/>
    <lineage>
        <taxon>Eukaryota</taxon>
        <taxon>Rhodophyta</taxon>
        <taxon>Florideophyceae</taxon>
        <taxon>Rhodymeniophycidae</taxon>
        <taxon>Gracilariales</taxon>
        <taxon>Gracilariaceae</taxon>
        <taxon>Gracilariopsis</taxon>
    </lineage>
</organism>
<feature type="transmembrane region" description="Helical" evidence="2">
    <location>
        <begin position="59"/>
        <end position="79"/>
    </location>
</feature>
<keyword evidence="2" id="KW-0472">Membrane</keyword>
<gene>
    <name evidence="3" type="ORF">BWQ96_03832</name>
</gene>
<evidence type="ECO:0000313" key="3">
    <source>
        <dbReference type="EMBL" id="PXF46438.1"/>
    </source>
</evidence>
<dbReference type="AlphaFoldDB" id="A0A2V3IWC3"/>
<feature type="compositionally biased region" description="Polar residues" evidence="1">
    <location>
        <begin position="19"/>
        <end position="32"/>
    </location>
</feature>
<accession>A0A2V3IWC3</accession>
<feature type="transmembrane region" description="Helical" evidence="2">
    <location>
        <begin position="312"/>
        <end position="330"/>
    </location>
</feature>
<protein>
    <submittedName>
        <fullName evidence="3">Uncharacterized protein</fullName>
    </submittedName>
</protein>
<feature type="region of interest" description="Disordered" evidence="1">
    <location>
        <begin position="1"/>
        <end position="32"/>
    </location>
</feature>
<sequence length="460" mass="50655">MVSNIHEDAEIPELGSDGGENSQGSTLSSNGLSTPHNLNQSVNQSMPSLVPAKAIVNRIVYLGWVIAVLGPVVNVWWSFHVKNGFSNDGLVLNIMIWFLFGIGWCLAFSFTLSPMFAILAFIIRLLDIVPALGSSLWVLGSTLLLCGVVRDGNLPFLANLPLFSLIAVNSGVAFVTLLLDLRKPEVKTGDCWEYIWAPIGFVLRDGQLRFVGPCASSMVLRWLSISDAARESFSKLVAGNKDYLQGRNMDSFAYQFEEWRKHARKIRGMLLRRRCFLVVGFVIESVGVLSSCLSLYVLLWRGRLGTPVSWSIPVWMIAWAPLCLFSDYLWKLVHIGSTFSSVEELRSSMLSRLQSRWCNYAGPCSSYLANGAQLGAPFWADLYGGVPATELATLGIVGDADESEETQRTVLRSSVPSIRLLVSRVEEGVVKTTVCEGESERLSAATGLSETQLQEQDIVT</sequence>
<evidence type="ECO:0000256" key="1">
    <source>
        <dbReference type="SAM" id="MobiDB-lite"/>
    </source>
</evidence>